<evidence type="ECO:0000313" key="6">
    <source>
        <dbReference type="EMBL" id="MBB4642151.1"/>
    </source>
</evidence>
<dbReference type="PANTHER" id="PTHR43214">
    <property type="entry name" value="TWO-COMPONENT RESPONSE REGULATOR"/>
    <property type="match status" value="1"/>
</dbReference>
<dbReference type="AlphaFoldDB" id="A0A840HWX0"/>
<dbReference type="Pfam" id="PF00072">
    <property type="entry name" value="Response_reg"/>
    <property type="match status" value="1"/>
</dbReference>
<dbReference type="CDD" id="cd17535">
    <property type="entry name" value="REC_NarL-like"/>
    <property type="match status" value="1"/>
</dbReference>
<dbReference type="CDD" id="cd06170">
    <property type="entry name" value="LuxR_C_like"/>
    <property type="match status" value="1"/>
</dbReference>
<dbReference type="GO" id="GO:0006355">
    <property type="term" value="P:regulation of DNA-templated transcription"/>
    <property type="evidence" value="ECO:0007669"/>
    <property type="project" value="InterPro"/>
</dbReference>
<dbReference type="InterPro" id="IPR001789">
    <property type="entry name" value="Sig_transdc_resp-reg_receiver"/>
</dbReference>
<dbReference type="SMART" id="SM00421">
    <property type="entry name" value="HTH_LUXR"/>
    <property type="match status" value="1"/>
</dbReference>
<name>A0A840HWX0_9SPHN</name>
<dbReference type="PROSITE" id="PS50110">
    <property type="entry name" value="RESPONSE_REGULATORY"/>
    <property type="match status" value="1"/>
</dbReference>
<dbReference type="InterPro" id="IPR058245">
    <property type="entry name" value="NreC/VraR/RcsB-like_REC"/>
</dbReference>
<dbReference type="GO" id="GO:0003677">
    <property type="term" value="F:DNA binding"/>
    <property type="evidence" value="ECO:0007669"/>
    <property type="project" value="UniProtKB-KW"/>
</dbReference>
<gene>
    <name evidence="6" type="ORF">HNQ99_002473</name>
</gene>
<accession>A0A840HWX0</accession>
<protein>
    <submittedName>
        <fullName evidence="6">Two-component system nitrate/nitrite response regulator NarP</fullName>
    </submittedName>
</protein>
<dbReference type="InterPro" id="IPR011006">
    <property type="entry name" value="CheY-like_superfamily"/>
</dbReference>
<sequence length="208" mass="22624">MANLLIVDDHPLFLDGLQQFLETSGHQIMCCARSVRDALYRLQTEAPDVLILDLSMKDGGGLAILAAIREQGNDVPVIFLTVSIKPEQTIEALRLGVNGIVLKESDPDELLTCIRSVLMGDNRIDPGIMEQALLHSVVAKSKVSSESVLTEREKQIAALIRSGLRNKMIAEKCGLTEGTVKVHLHSIFQKLGVKSRAELIVSTMGEGA</sequence>
<evidence type="ECO:0000256" key="1">
    <source>
        <dbReference type="ARBA" id="ARBA00022553"/>
    </source>
</evidence>
<dbReference type="PROSITE" id="PS50043">
    <property type="entry name" value="HTH_LUXR_2"/>
    <property type="match status" value="1"/>
</dbReference>
<evidence type="ECO:0000256" key="2">
    <source>
        <dbReference type="ARBA" id="ARBA00023125"/>
    </source>
</evidence>
<dbReference type="SUPFAM" id="SSF52172">
    <property type="entry name" value="CheY-like"/>
    <property type="match status" value="1"/>
</dbReference>
<dbReference type="PROSITE" id="PS00622">
    <property type="entry name" value="HTH_LUXR_1"/>
    <property type="match status" value="1"/>
</dbReference>
<dbReference type="RefSeq" id="WP_184475926.1">
    <property type="nucleotide sequence ID" value="NZ_JACHOV010000009.1"/>
</dbReference>
<proteinExistence type="predicted"/>
<feature type="domain" description="HTH luxR-type" evidence="4">
    <location>
        <begin position="142"/>
        <end position="207"/>
    </location>
</feature>
<dbReference type="InterPro" id="IPR000792">
    <property type="entry name" value="Tscrpt_reg_LuxR_C"/>
</dbReference>
<keyword evidence="1 3" id="KW-0597">Phosphoprotein</keyword>
<dbReference type="PANTHER" id="PTHR43214:SF38">
    <property type="entry name" value="NITRATE_NITRITE RESPONSE REGULATOR PROTEIN NARL"/>
    <property type="match status" value="1"/>
</dbReference>
<comment type="caution">
    <text evidence="6">The sequence shown here is derived from an EMBL/GenBank/DDBJ whole genome shotgun (WGS) entry which is preliminary data.</text>
</comment>
<organism evidence="6 7">
    <name type="scientific">Rhizorhapis suberifaciens</name>
    <name type="common">corky root of lettuce</name>
    <dbReference type="NCBI Taxonomy" id="13656"/>
    <lineage>
        <taxon>Bacteria</taxon>
        <taxon>Pseudomonadati</taxon>
        <taxon>Pseudomonadota</taxon>
        <taxon>Alphaproteobacteria</taxon>
        <taxon>Sphingomonadales</taxon>
        <taxon>Sphingomonadaceae</taxon>
        <taxon>Rhizorhapis</taxon>
    </lineage>
</organism>
<dbReference type="SUPFAM" id="SSF46894">
    <property type="entry name" value="C-terminal effector domain of the bipartite response regulators"/>
    <property type="match status" value="1"/>
</dbReference>
<dbReference type="SMART" id="SM00448">
    <property type="entry name" value="REC"/>
    <property type="match status" value="1"/>
</dbReference>
<dbReference type="InterPro" id="IPR016032">
    <property type="entry name" value="Sig_transdc_resp-reg_C-effctor"/>
</dbReference>
<dbReference type="InterPro" id="IPR039420">
    <property type="entry name" value="WalR-like"/>
</dbReference>
<dbReference type="Proteomes" id="UP000575068">
    <property type="component" value="Unassembled WGS sequence"/>
</dbReference>
<evidence type="ECO:0000259" key="5">
    <source>
        <dbReference type="PROSITE" id="PS50110"/>
    </source>
</evidence>
<dbReference type="Pfam" id="PF00196">
    <property type="entry name" value="GerE"/>
    <property type="match status" value="1"/>
</dbReference>
<feature type="modified residue" description="4-aspartylphosphate" evidence="3">
    <location>
        <position position="53"/>
    </location>
</feature>
<keyword evidence="2" id="KW-0238">DNA-binding</keyword>
<evidence type="ECO:0000259" key="4">
    <source>
        <dbReference type="PROSITE" id="PS50043"/>
    </source>
</evidence>
<dbReference type="PRINTS" id="PR00038">
    <property type="entry name" value="HTHLUXR"/>
</dbReference>
<reference evidence="6 7" key="1">
    <citation type="submission" date="2020-08" db="EMBL/GenBank/DDBJ databases">
        <title>Genomic Encyclopedia of Type Strains, Phase IV (KMG-IV): sequencing the most valuable type-strain genomes for metagenomic binning, comparative biology and taxonomic classification.</title>
        <authorList>
            <person name="Goeker M."/>
        </authorList>
    </citation>
    <scope>NUCLEOTIDE SEQUENCE [LARGE SCALE GENOMIC DNA]</scope>
    <source>
        <strain evidence="6 7">DSM 7465</strain>
    </source>
</reference>
<feature type="domain" description="Response regulatory" evidence="5">
    <location>
        <begin position="3"/>
        <end position="118"/>
    </location>
</feature>
<dbReference type="GO" id="GO:0000160">
    <property type="term" value="P:phosphorelay signal transduction system"/>
    <property type="evidence" value="ECO:0007669"/>
    <property type="project" value="InterPro"/>
</dbReference>
<keyword evidence="7" id="KW-1185">Reference proteome</keyword>
<evidence type="ECO:0000256" key="3">
    <source>
        <dbReference type="PROSITE-ProRule" id="PRU00169"/>
    </source>
</evidence>
<dbReference type="Gene3D" id="3.40.50.2300">
    <property type="match status" value="1"/>
</dbReference>
<dbReference type="EMBL" id="JACHOV010000009">
    <property type="protein sequence ID" value="MBB4642151.1"/>
    <property type="molecule type" value="Genomic_DNA"/>
</dbReference>
<evidence type="ECO:0000313" key="7">
    <source>
        <dbReference type="Proteomes" id="UP000575068"/>
    </source>
</evidence>